<organism evidence="5 6">
    <name type="scientific">Blautia producta</name>
    <dbReference type="NCBI Taxonomy" id="33035"/>
    <lineage>
        <taxon>Bacteria</taxon>
        <taxon>Bacillati</taxon>
        <taxon>Bacillota</taxon>
        <taxon>Clostridia</taxon>
        <taxon>Lachnospirales</taxon>
        <taxon>Lachnospiraceae</taxon>
        <taxon>Blautia</taxon>
    </lineage>
</organism>
<feature type="transmembrane region" description="Helical" evidence="4">
    <location>
        <begin position="117"/>
        <end position="137"/>
    </location>
</feature>
<feature type="transmembrane region" description="Helical" evidence="4">
    <location>
        <begin position="198"/>
        <end position="218"/>
    </location>
</feature>
<dbReference type="InterPro" id="IPR045018">
    <property type="entry name" value="Azg-like"/>
</dbReference>
<feature type="region of interest" description="Disordered" evidence="3">
    <location>
        <begin position="754"/>
        <end position="777"/>
    </location>
</feature>
<feature type="transmembrane region" description="Helical" evidence="4">
    <location>
        <begin position="73"/>
        <end position="97"/>
    </location>
</feature>
<dbReference type="PANTHER" id="PTHR43337">
    <property type="entry name" value="XANTHINE/URACIL PERMEASE C887.17-RELATED"/>
    <property type="match status" value="1"/>
</dbReference>
<keyword evidence="4" id="KW-1133">Transmembrane helix</keyword>
<evidence type="ECO:0000256" key="4">
    <source>
        <dbReference type="SAM" id="Phobius"/>
    </source>
</evidence>
<comment type="subcellular location">
    <subcellularLocation>
        <location evidence="1">Endomembrane system</location>
        <topology evidence="1">Multi-pass membrane protein</topology>
    </subcellularLocation>
</comment>
<evidence type="ECO:0008006" key="7">
    <source>
        <dbReference type="Google" id="ProtNLM"/>
    </source>
</evidence>
<keyword evidence="4" id="KW-0812">Transmembrane</keyword>
<evidence type="ECO:0000256" key="2">
    <source>
        <dbReference type="ARBA" id="ARBA00022448"/>
    </source>
</evidence>
<accession>A0ABZ0UBP0</accession>
<protein>
    <recommendedName>
        <fullName evidence="7">Xanthine/uracil/vitamin C permease</fullName>
    </recommendedName>
</protein>
<dbReference type="Proteomes" id="UP001325248">
    <property type="component" value="Chromosome"/>
</dbReference>
<reference evidence="5" key="1">
    <citation type="submission" date="2023-10" db="EMBL/GenBank/DDBJ databases">
        <title>Genome sequence of Blautia coccoides DSM 935.</title>
        <authorList>
            <person name="Boeer T."/>
            <person name="Bengelsdorf F.R."/>
            <person name="Daniel R."/>
            <person name="Poehlein A."/>
        </authorList>
    </citation>
    <scope>NUCLEOTIDE SEQUENCE [LARGE SCALE GENOMIC DNA]</scope>
    <source>
        <strain evidence="5">DSM 935</strain>
    </source>
</reference>
<gene>
    <name evidence="5" type="ORF">BLCOC_19890</name>
</gene>
<feature type="region of interest" description="Disordered" evidence="3">
    <location>
        <begin position="531"/>
        <end position="554"/>
    </location>
</feature>
<feature type="transmembrane region" description="Helical" evidence="4">
    <location>
        <begin position="230"/>
        <end position="253"/>
    </location>
</feature>
<feature type="transmembrane region" description="Helical" evidence="4">
    <location>
        <begin position="420"/>
        <end position="443"/>
    </location>
</feature>
<dbReference type="EMBL" id="CP136422">
    <property type="protein sequence ID" value="WPX73639.1"/>
    <property type="molecule type" value="Genomic_DNA"/>
</dbReference>
<proteinExistence type="predicted"/>
<keyword evidence="2" id="KW-0813">Transport</keyword>
<keyword evidence="4" id="KW-0472">Membrane</keyword>
<dbReference type="PRINTS" id="PR00173">
    <property type="entry name" value="EDTRNSPORT"/>
</dbReference>
<evidence type="ECO:0000256" key="3">
    <source>
        <dbReference type="SAM" id="MobiDB-lite"/>
    </source>
</evidence>
<keyword evidence="6" id="KW-1185">Reference proteome</keyword>
<sequence>MSEIKQEKVIKVAKQSRISLMLDKYFHFTERNSTAGREVKAGLSVFFISVCALFMNIQIVMEAFEKDVPYCGLYLGAVITAFIGTLLLGVVCNLPLVQTASLSLSSVMISLLGVDSGLTYANLLAVTFVAALVYAAVVQIPKLKGFVYHLLPDCVRNALPAALGLYVIYTALDKMGVIDGMSLADLSNDGLGGAAIAPYMRLCVIAGLIGFVLVILFIKRKAATPVFSGFLTATLIFFLIASVAGGIAFTYVYTQNRIWVGVNPDPLGEMYTIALGFKELQLGTVFTEGFDFSVFTAAGGNVIVLFIRSILLFLFMGMYESEGSALGADVNEDLYGEDYEKRASGFLAVNAITNVIAPIVGAAPVSVAKQSAAASADGGKTGLSSVVCALGYLISMFTWLPFVIFATYTKSVPEYGHAGFVFPNVIFAAFQIADAVMLVMGILMMKNMAKLKNMKFEEAVPFILTVILTAFTQNIAIGAGAGVIIFVFLKLAGLKKTEIKSVMGTHYFMAAISVVLLLTTLVMPVLGSPAAGNSADKTAAGSSESGAQASSDSTGFSFDEATGDFSFTAGEGMEYYTIWVCKVDEEGVEADNYSVASPRLTGSGEITGNVDISTLAFGEYHAKLLGFSSDGTNPDPVVKSIQVSGKLSTPEFMYTQSGAEVTITLFSDTLSTYFDSEKFTELEVNIYDESGAVVSSEMITENDIETSAMGPMTSYSCAKTLTLEEGTYEISITAQGEGDTITASDESEKLTVTVSGNGNSEGKTAGYVEQQDGPPGM</sequence>
<feature type="transmembrane region" description="Helical" evidence="4">
    <location>
        <begin position="292"/>
        <end position="315"/>
    </location>
</feature>
<feature type="transmembrane region" description="Helical" evidence="4">
    <location>
        <begin position="386"/>
        <end position="408"/>
    </location>
</feature>
<feature type="compositionally biased region" description="Low complexity" evidence="3">
    <location>
        <begin position="539"/>
        <end position="553"/>
    </location>
</feature>
<feature type="transmembrane region" description="Helical" evidence="4">
    <location>
        <begin position="41"/>
        <end position="61"/>
    </location>
</feature>
<dbReference type="PANTHER" id="PTHR43337:SF1">
    <property type="entry name" value="XANTHINE_URACIL PERMEASE C887.17-RELATED"/>
    <property type="match status" value="1"/>
</dbReference>
<name>A0ABZ0UBP0_9FIRM</name>
<evidence type="ECO:0000313" key="5">
    <source>
        <dbReference type="EMBL" id="WPX73639.1"/>
    </source>
</evidence>
<feature type="transmembrane region" description="Helical" evidence="4">
    <location>
        <begin position="463"/>
        <end position="487"/>
    </location>
</feature>
<feature type="transmembrane region" description="Helical" evidence="4">
    <location>
        <begin position="507"/>
        <end position="527"/>
    </location>
</feature>
<evidence type="ECO:0000256" key="1">
    <source>
        <dbReference type="ARBA" id="ARBA00004127"/>
    </source>
</evidence>
<evidence type="ECO:0000313" key="6">
    <source>
        <dbReference type="Proteomes" id="UP001325248"/>
    </source>
</evidence>